<dbReference type="InterPro" id="IPR032016">
    <property type="entry name" value="MKRN2OS-like"/>
</dbReference>
<dbReference type="Pfam" id="PF16044">
    <property type="entry name" value="DUF4796_C"/>
    <property type="match status" value="1"/>
</dbReference>
<dbReference type="OrthoDB" id="10065749at2759"/>
<feature type="domain" description="MKRN2 opposite strand protein-like C-terminal" evidence="1">
    <location>
        <begin position="41"/>
        <end position="195"/>
    </location>
</feature>
<dbReference type="Proteomes" id="UP000515129">
    <property type="component" value="Linkage group LG36F"/>
</dbReference>
<evidence type="ECO:0000313" key="3">
    <source>
        <dbReference type="Proteomes" id="UP000515129"/>
    </source>
</evidence>
<sequence>MDQKSVIRLSHCDKDIYCFFVPDQCPECGVSFSGKRLEEAPVSVPSPFSNGHKEPCAFLVTSTDVLRDFDGSSDLHTGISNTSGTVYSYTRSGVQRESQGWERCVCVPLVHTHMFSLRSQWDQYLEQFSSAHTWDPASHSFDEESHNCYSFSLMFINCVLATQSKPALSKDEFTRSFVLPRIKRASKYMMLCREISQNHFYIVDSTHRDSGQGPSEDDDSKNK</sequence>
<gene>
    <name evidence="4" type="primary">mkrn2os.2</name>
</gene>
<dbReference type="InterPro" id="IPR053921">
    <property type="entry name" value="MKRN2OS-like_C"/>
</dbReference>
<dbReference type="PANTHER" id="PTHR33963:SF2">
    <property type="entry name" value="MKRN2 OPPOSITE STRAND PROTEIN"/>
    <property type="match status" value="1"/>
</dbReference>
<evidence type="ECO:0000259" key="1">
    <source>
        <dbReference type="Pfam" id="PF16044"/>
    </source>
</evidence>
<dbReference type="PANTHER" id="PTHR33963">
    <property type="entry name" value="MKRN2 OPPOSITE STRAND PROTEIN"/>
    <property type="match status" value="1"/>
</dbReference>
<evidence type="ECO:0000313" key="4">
    <source>
        <dbReference type="RefSeq" id="XP_026096507.1"/>
    </source>
</evidence>
<dbReference type="AlphaFoldDB" id="A0A6P6MJ66"/>
<dbReference type="RefSeq" id="XP_026096507.1">
    <property type="nucleotide sequence ID" value="XM_026240722.1"/>
</dbReference>
<keyword evidence="3" id="KW-1185">Reference proteome</keyword>
<feature type="domain" description="MKRN2 opposite strand protein-like N-terminal" evidence="2">
    <location>
        <begin position="4"/>
        <end position="29"/>
    </location>
</feature>
<organism evidence="3 4">
    <name type="scientific">Carassius auratus</name>
    <name type="common">Goldfish</name>
    <dbReference type="NCBI Taxonomy" id="7957"/>
    <lineage>
        <taxon>Eukaryota</taxon>
        <taxon>Metazoa</taxon>
        <taxon>Chordata</taxon>
        <taxon>Craniata</taxon>
        <taxon>Vertebrata</taxon>
        <taxon>Euteleostomi</taxon>
        <taxon>Actinopterygii</taxon>
        <taxon>Neopterygii</taxon>
        <taxon>Teleostei</taxon>
        <taxon>Ostariophysi</taxon>
        <taxon>Cypriniformes</taxon>
        <taxon>Cyprinidae</taxon>
        <taxon>Cyprininae</taxon>
        <taxon>Carassius</taxon>
    </lineage>
</organism>
<dbReference type="InterPro" id="IPR053922">
    <property type="entry name" value="MKRN2OS-like_N"/>
</dbReference>
<dbReference type="Pfam" id="PF22795">
    <property type="entry name" value="DUF4796_N"/>
    <property type="match status" value="1"/>
</dbReference>
<dbReference type="CTD" id="100150803"/>
<protein>
    <submittedName>
        <fullName evidence="4">MKRN2 opposite strand protein</fullName>
    </submittedName>
</protein>
<reference evidence="4" key="1">
    <citation type="submission" date="2025-08" db="UniProtKB">
        <authorList>
            <consortium name="RefSeq"/>
        </authorList>
    </citation>
    <scope>IDENTIFICATION</scope>
    <source>
        <strain evidence="4">Wakin</strain>
        <tissue evidence="4">Muscle</tissue>
    </source>
</reference>
<evidence type="ECO:0000259" key="2">
    <source>
        <dbReference type="Pfam" id="PF22795"/>
    </source>
</evidence>
<dbReference type="KEGG" id="caua:113068113"/>
<name>A0A6P6MJ66_CARAU</name>
<proteinExistence type="predicted"/>
<accession>A0A6P6MJ66</accession>